<dbReference type="Proteomes" id="UP001419084">
    <property type="component" value="Unassembled WGS sequence"/>
</dbReference>
<keyword evidence="2" id="KW-1185">Reference proteome</keyword>
<evidence type="ECO:0000313" key="1">
    <source>
        <dbReference type="EMBL" id="GLB28510.1"/>
    </source>
</evidence>
<dbReference type="SUPFAM" id="SSF48452">
    <property type="entry name" value="TPR-like"/>
    <property type="match status" value="1"/>
</dbReference>
<dbReference type="EMBL" id="BRPJ01000008">
    <property type="protein sequence ID" value="GLB28510.1"/>
    <property type="molecule type" value="Genomic_DNA"/>
</dbReference>
<evidence type="ECO:0008006" key="3">
    <source>
        <dbReference type="Google" id="ProtNLM"/>
    </source>
</evidence>
<accession>A0ABQ5M0P4</accession>
<organism evidence="1 2">
    <name type="scientific">Lacrimispora amygdalina</name>
    <dbReference type="NCBI Taxonomy" id="253257"/>
    <lineage>
        <taxon>Bacteria</taxon>
        <taxon>Bacillati</taxon>
        <taxon>Bacillota</taxon>
        <taxon>Clostridia</taxon>
        <taxon>Lachnospirales</taxon>
        <taxon>Lachnospiraceae</taxon>
        <taxon>Lacrimispora</taxon>
    </lineage>
</organism>
<protein>
    <recommendedName>
        <fullName evidence="3">Tetratricopeptide repeat protein</fullName>
    </recommendedName>
</protein>
<comment type="caution">
    <text evidence="1">The sequence shown here is derived from an EMBL/GenBank/DDBJ whole genome shotgun (WGS) entry which is preliminary data.</text>
</comment>
<evidence type="ECO:0000313" key="2">
    <source>
        <dbReference type="Proteomes" id="UP001419084"/>
    </source>
</evidence>
<dbReference type="Gene3D" id="1.25.40.10">
    <property type="entry name" value="Tetratricopeptide repeat domain"/>
    <property type="match status" value="1"/>
</dbReference>
<dbReference type="InterPro" id="IPR011990">
    <property type="entry name" value="TPR-like_helical_dom_sf"/>
</dbReference>
<gene>
    <name evidence="1" type="ORF">LAD12857_04330</name>
</gene>
<sequence>MKLLESGEYESALQQFGKVESYGDTNSYIIKCHYNIGSKLMNDKKWEEAVDHLFISKKYEDSYNKIHECFLQIVTINMGYLLHLIYCGIKQYGA</sequence>
<reference evidence="1 2" key="1">
    <citation type="journal article" date="2024" name="Int. J. Syst. Evol. Microbiol.">
        <title>Lacrimispora brassicae sp. nov. isolated from fermented cabbage, and proposal of Clostridium indicum Gundawar et al. 2019 and Clostridium methoxybenzovorans Mechichi et al. 1999 as heterotypic synonyms of Lacrimispora amygdalina (Parshina et al. 2003) Haas and Blanchard 2020 and Lacrimispora indolis (McClung and McCoy 1957) Haas and Blanchard 2020, respectively.</title>
        <authorList>
            <person name="Kobayashi H."/>
            <person name="Tanizawa Y."/>
            <person name="Sakamoto M."/>
            <person name="Ohkuma M."/>
            <person name="Tohno M."/>
        </authorList>
    </citation>
    <scope>NUCLEOTIDE SEQUENCE [LARGE SCALE GENOMIC DNA]</scope>
    <source>
        <strain evidence="1 2">DSM 12857</strain>
    </source>
</reference>
<proteinExistence type="predicted"/>
<name>A0ABQ5M0P4_9FIRM</name>